<dbReference type="AlphaFoldDB" id="A0A5N7A3W8"/>
<gene>
    <name evidence="1" type="ORF">BDV27DRAFT_145740</name>
</gene>
<organism evidence="1 2">
    <name type="scientific">Aspergillus caelatus</name>
    <dbReference type="NCBI Taxonomy" id="61420"/>
    <lineage>
        <taxon>Eukaryota</taxon>
        <taxon>Fungi</taxon>
        <taxon>Dikarya</taxon>
        <taxon>Ascomycota</taxon>
        <taxon>Pezizomycotina</taxon>
        <taxon>Eurotiomycetes</taxon>
        <taxon>Eurotiomycetidae</taxon>
        <taxon>Eurotiales</taxon>
        <taxon>Aspergillaceae</taxon>
        <taxon>Aspergillus</taxon>
        <taxon>Aspergillus subgen. Circumdati</taxon>
    </lineage>
</organism>
<reference evidence="1 2" key="1">
    <citation type="submission" date="2019-04" db="EMBL/GenBank/DDBJ databases">
        <title>Friends and foes A comparative genomics studyof 23 Aspergillus species from section Flavi.</title>
        <authorList>
            <consortium name="DOE Joint Genome Institute"/>
            <person name="Kjaerbolling I."/>
            <person name="Vesth T."/>
            <person name="Frisvad J.C."/>
            <person name="Nybo J.L."/>
            <person name="Theobald S."/>
            <person name="Kildgaard S."/>
            <person name="Isbrandt T."/>
            <person name="Kuo A."/>
            <person name="Sato A."/>
            <person name="Lyhne E.K."/>
            <person name="Kogle M.E."/>
            <person name="Wiebenga A."/>
            <person name="Kun R.S."/>
            <person name="Lubbers R.J."/>
            <person name="Makela M.R."/>
            <person name="Barry K."/>
            <person name="Chovatia M."/>
            <person name="Clum A."/>
            <person name="Daum C."/>
            <person name="Haridas S."/>
            <person name="He G."/>
            <person name="LaButti K."/>
            <person name="Lipzen A."/>
            <person name="Mondo S."/>
            <person name="Riley R."/>
            <person name="Salamov A."/>
            <person name="Simmons B.A."/>
            <person name="Magnuson J.K."/>
            <person name="Henrissat B."/>
            <person name="Mortensen U.H."/>
            <person name="Larsen T.O."/>
            <person name="Devries R.P."/>
            <person name="Grigoriev I.V."/>
            <person name="Machida M."/>
            <person name="Baker S.E."/>
            <person name="Andersen M.R."/>
        </authorList>
    </citation>
    <scope>NUCLEOTIDE SEQUENCE [LARGE SCALE GENOMIC DNA]</scope>
    <source>
        <strain evidence="1 2">CBS 763.97</strain>
    </source>
</reference>
<accession>A0A5N7A3W8</accession>
<evidence type="ECO:0000313" key="2">
    <source>
        <dbReference type="Proteomes" id="UP000326268"/>
    </source>
</evidence>
<dbReference type="Proteomes" id="UP000326268">
    <property type="component" value="Unassembled WGS sequence"/>
</dbReference>
<keyword evidence="2" id="KW-1185">Reference proteome</keyword>
<evidence type="ECO:0000313" key="1">
    <source>
        <dbReference type="EMBL" id="KAE8363886.1"/>
    </source>
</evidence>
<sequence length="100" mass="11535">MSIIMSDMPCLPGISVKAQLVVTDSKAHWIIAFVAYDARNKLDDCMYATFTEDILNWTRKHPQRILKTIEFQVIVRCHSIEEVKPHLWYPGHICCSASWA</sequence>
<dbReference type="GeneID" id="43654900"/>
<dbReference type="OrthoDB" id="4451262at2759"/>
<name>A0A5N7A3W8_9EURO</name>
<dbReference type="EMBL" id="ML737664">
    <property type="protein sequence ID" value="KAE8363886.1"/>
    <property type="molecule type" value="Genomic_DNA"/>
</dbReference>
<dbReference type="RefSeq" id="XP_031926967.1">
    <property type="nucleotide sequence ID" value="XM_032070454.1"/>
</dbReference>
<protein>
    <submittedName>
        <fullName evidence="1">Uncharacterized protein</fullName>
    </submittedName>
</protein>
<proteinExistence type="predicted"/>